<dbReference type="PRINTS" id="PR00133">
    <property type="entry name" value="GLHYDRLASE3"/>
</dbReference>
<dbReference type="InterPro" id="IPR036962">
    <property type="entry name" value="Glyco_hydro_3_N_sf"/>
</dbReference>
<dbReference type="PANTHER" id="PTHR30620:SF123">
    <property type="entry name" value="BETA-XYLOSIDASE"/>
    <property type="match status" value="1"/>
</dbReference>
<dbReference type="SUPFAM" id="SSF52279">
    <property type="entry name" value="Beta-D-glucan exohydrolase, C-terminal domain"/>
    <property type="match status" value="1"/>
</dbReference>
<feature type="domain" description="Fibronectin type III-like" evidence="4">
    <location>
        <begin position="731"/>
        <end position="800"/>
    </location>
</feature>
<dbReference type="GO" id="GO:0009251">
    <property type="term" value="P:glucan catabolic process"/>
    <property type="evidence" value="ECO:0007669"/>
    <property type="project" value="TreeGrafter"/>
</dbReference>
<dbReference type="Pfam" id="PF00933">
    <property type="entry name" value="Glyco_hydro_3"/>
    <property type="match status" value="1"/>
</dbReference>
<evidence type="ECO:0000256" key="3">
    <source>
        <dbReference type="RuleBase" id="RU361161"/>
    </source>
</evidence>
<dbReference type="InterPro" id="IPR001764">
    <property type="entry name" value="Glyco_hydro_3_N"/>
</dbReference>
<dbReference type="EMBL" id="CP042434">
    <property type="protein sequence ID" value="QEC73327.1"/>
    <property type="molecule type" value="Genomic_DNA"/>
</dbReference>
<dbReference type="Pfam" id="PF14310">
    <property type="entry name" value="Fn3-like"/>
    <property type="match status" value="1"/>
</dbReference>
<dbReference type="InterPro" id="IPR013783">
    <property type="entry name" value="Ig-like_fold"/>
</dbReference>
<keyword evidence="2 3" id="KW-0378">Hydrolase</keyword>
<evidence type="ECO:0000259" key="4">
    <source>
        <dbReference type="SMART" id="SM01217"/>
    </source>
</evidence>
<comment type="similarity">
    <text evidence="1 3">Belongs to the glycosyl hydrolase 3 family.</text>
</comment>
<dbReference type="InterPro" id="IPR002772">
    <property type="entry name" value="Glyco_hydro_3_C"/>
</dbReference>
<reference evidence="5 6" key="1">
    <citation type="journal article" date="2017" name="Int. J. Syst. Evol. Microbiol.">
        <title>Arachidicoccus ginsenosidivorans sp. nov., with ginsenoside-converting activity isolated from ginseng cultivating soil.</title>
        <authorList>
            <person name="Siddiqi M.Z."/>
            <person name="Aslam Z."/>
            <person name="Im W.T."/>
        </authorList>
    </citation>
    <scope>NUCLEOTIDE SEQUENCE [LARGE SCALE GENOMIC DNA]</scope>
    <source>
        <strain evidence="5 6">Gsoil 809</strain>
    </source>
</reference>
<dbReference type="InterPro" id="IPR051915">
    <property type="entry name" value="Cellulose_Degrad_GH3"/>
</dbReference>
<dbReference type="InterPro" id="IPR036881">
    <property type="entry name" value="Glyco_hydro_3_C_sf"/>
</dbReference>
<dbReference type="PANTHER" id="PTHR30620">
    <property type="entry name" value="PERIPLASMIC BETA-GLUCOSIDASE-RELATED"/>
    <property type="match status" value="1"/>
</dbReference>
<dbReference type="AlphaFoldDB" id="A0A5B8VNY2"/>
<evidence type="ECO:0000256" key="1">
    <source>
        <dbReference type="ARBA" id="ARBA00005336"/>
    </source>
</evidence>
<dbReference type="InterPro" id="IPR017853">
    <property type="entry name" value="GH"/>
</dbReference>
<dbReference type="SMART" id="SM01217">
    <property type="entry name" value="Fn3_like"/>
    <property type="match status" value="1"/>
</dbReference>
<dbReference type="Proteomes" id="UP000321291">
    <property type="component" value="Chromosome"/>
</dbReference>
<dbReference type="GO" id="GO:0008422">
    <property type="term" value="F:beta-glucosidase activity"/>
    <property type="evidence" value="ECO:0007669"/>
    <property type="project" value="TreeGrafter"/>
</dbReference>
<evidence type="ECO:0000313" key="6">
    <source>
        <dbReference type="Proteomes" id="UP000321291"/>
    </source>
</evidence>
<protein>
    <submittedName>
        <fullName evidence="5">Beta-glucosidase</fullName>
    </submittedName>
</protein>
<proteinExistence type="inferred from homology"/>
<dbReference type="SUPFAM" id="SSF51445">
    <property type="entry name" value="(Trans)glycosidases"/>
    <property type="match status" value="1"/>
</dbReference>
<dbReference type="Gene3D" id="3.40.50.1700">
    <property type="entry name" value="Glycoside hydrolase family 3 C-terminal domain"/>
    <property type="match status" value="1"/>
</dbReference>
<dbReference type="InterPro" id="IPR026891">
    <property type="entry name" value="Fn3-like"/>
</dbReference>
<accession>A0A5B8VNY2</accession>
<name>A0A5B8VNY2_9BACT</name>
<evidence type="ECO:0000256" key="2">
    <source>
        <dbReference type="ARBA" id="ARBA00022801"/>
    </source>
</evidence>
<keyword evidence="3" id="KW-0326">Glycosidase</keyword>
<dbReference type="KEGG" id="agi:FSB73_18290"/>
<evidence type="ECO:0000313" key="5">
    <source>
        <dbReference type="EMBL" id="QEC73327.1"/>
    </source>
</evidence>
<dbReference type="Pfam" id="PF01915">
    <property type="entry name" value="Glyco_hydro_3_C"/>
    <property type="match status" value="1"/>
</dbReference>
<dbReference type="Gene3D" id="2.60.40.10">
    <property type="entry name" value="Immunoglobulins"/>
    <property type="match status" value="1"/>
</dbReference>
<dbReference type="InterPro" id="IPR019800">
    <property type="entry name" value="Glyco_hydro_3_AS"/>
</dbReference>
<organism evidence="5 6">
    <name type="scientific">Arachidicoccus ginsenosidivorans</name>
    <dbReference type="NCBI Taxonomy" id="496057"/>
    <lineage>
        <taxon>Bacteria</taxon>
        <taxon>Pseudomonadati</taxon>
        <taxon>Bacteroidota</taxon>
        <taxon>Chitinophagia</taxon>
        <taxon>Chitinophagales</taxon>
        <taxon>Chitinophagaceae</taxon>
        <taxon>Arachidicoccus</taxon>
    </lineage>
</organism>
<dbReference type="Gene3D" id="3.20.20.300">
    <property type="entry name" value="Glycoside hydrolase, family 3, N-terminal domain"/>
    <property type="match status" value="1"/>
</dbReference>
<sequence length="826" mass="88712">MQSTCKFNLNAACRKPRHLNMAKSGSVALLTLLIITLVMASTALKAQAYKDATLSPYKRSVDLLSRMNTAEKIGQLATLFGWEMYQKHEGSGIIQLSDKLKSAIDSGHIGMLWGTLRADPWTQKTLENGLNPKDAITATNKIQHYAITHSRLGIPLLLAEECAHGLMAIGSTVFPTAIGQASTWDPKLIRQMATAIAKETRVLGSHIAYGPILDLARDPRWSRVEETYGEDSYLVSKMGEAFVRGLQGSGAYSQAKDSLHVISTLKHFIAYGIPSGGHNGGPAVTSNRMLFDDYLPPFKSAITKAGALSVMTAYNSIDGVPCTANEALLKDLLKNQWGFNGFVVSDLGSISGIYNSSHTAAGPTQAAAAALQAGVDSDLGGYGYGKYLDSALQKGLISMGDLDSATVRILNLKFALGLFEHPYRSVNGASLVHNKIHQQLNQQVATQSIVLLKKKLLPLSPDIKSIAVIGPNSDNTYNQLGDYTAPQDPASVTTVLEGIKALVGKNTTLRYAKGCAIRDSSSAGFTAAIDAAKASEVVVVVLGGSSARDFKTEYKSTGAAIATQNTISDMENGEGNDRSTLKLLGRQSELLAKLAATGKPIILVLINGRPVAFEKEADMAGDILEAWYPGAEGGKAIARIIFGKVSPSGRLPISIPRSVGQLPVYYSQPKGSGGHYVEGPGQPLYPFGYGLSYGSFEYSDLKVSKTENNQDVLLDVSFKVTNTSKRFASTDIQQLYITDQTSSVVTPIRHLVGFSRCYLKPGQSVTQRIKLDKTALSLWNLKGQQVVEPGNFILALSKFAGDPDALKAQVEVHTGYLLDMQPIERK</sequence>
<dbReference type="PROSITE" id="PS00775">
    <property type="entry name" value="GLYCOSYL_HYDROL_F3"/>
    <property type="match status" value="1"/>
</dbReference>
<keyword evidence="6" id="KW-1185">Reference proteome</keyword>
<gene>
    <name evidence="5" type="ORF">FSB73_18290</name>
</gene>